<evidence type="ECO:0000313" key="2">
    <source>
        <dbReference type="Proteomes" id="UP001172083"/>
    </source>
</evidence>
<gene>
    <name evidence="1" type="ORF">QQ020_35720</name>
</gene>
<accession>A0ABT8LM21</accession>
<dbReference type="InterPro" id="IPR023296">
    <property type="entry name" value="Glyco_hydro_beta-prop_sf"/>
</dbReference>
<protein>
    <submittedName>
        <fullName evidence="1">Uncharacterized protein</fullName>
    </submittedName>
</protein>
<proteinExistence type="predicted"/>
<dbReference type="PROSITE" id="PS51257">
    <property type="entry name" value="PROKAR_LIPOPROTEIN"/>
    <property type="match status" value="1"/>
</dbReference>
<dbReference type="RefSeq" id="WP_346762811.1">
    <property type="nucleotide sequence ID" value="NZ_JAUJEB010000018.1"/>
</dbReference>
<dbReference type="EMBL" id="JAUJEB010000018">
    <property type="protein sequence ID" value="MDN5217476.1"/>
    <property type="molecule type" value="Genomic_DNA"/>
</dbReference>
<dbReference type="Proteomes" id="UP001172083">
    <property type="component" value="Unassembled WGS sequence"/>
</dbReference>
<name>A0ABT8LM21_9BACT</name>
<dbReference type="Gene3D" id="2.115.10.20">
    <property type="entry name" value="Glycosyl hydrolase domain, family 43"/>
    <property type="match status" value="2"/>
</dbReference>
<keyword evidence="2" id="KW-1185">Reference proteome</keyword>
<reference evidence="1" key="1">
    <citation type="submission" date="2023-06" db="EMBL/GenBank/DDBJ databases">
        <title>Genomic of Agaribacillus aureum.</title>
        <authorList>
            <person name="Wang G."/>
        </authorList>
    </citation>
    <scope>NUCLEOTIDE SEQUENCE</scope>
    <source>
        <strain evidence="1">BMA12</strain>
    </source>
</reference>
<comment type="caution">
    <text evidence="1">The sequence shown here is derived from an EMBL/GenBank/DDBJ whole genome shotgun (WGS) entry which is preliminary data.</text>
</comment>
<sequence length="330" mass="38443">MKNWKIMVVTLFTVSCQYQKDDIRQGRQLDVKPGTPQIPTIVGEWKHIFNPNDKRAGIDTTWYTNDHSFIKGSDGKWHAYGIIGHKPINPWTGENKFFHISSPDVFSNKWKDHDYALRAKEGAERVLWAPHLFREGDEYTMFYNAGNLQPHAPNYASWGTLHKATSKDMFNWTRHEFNPLFSDPGHARDSYIMKHNGEYYFYYTRTFNEIDLRSCVAVRKGPDTDHWSGPKIVHIQPYEVDWGGDAESPTVIYKDGLFYLFICLAMTEYNLTHVYWSEDPMNFPKENLVTTIKAHAAEVIDAGQKGWYISNTGWDKKGLYLAKLVWNEKK</sequence>
<evidence type="ECO:0000313" key="1">
    <source>
        <dbReference type="EMBL" id="MDN5217476.1"/>
    </source>
</evidence>
<dbReference type="SUPFAM" id="SSF75005">
    <property type="entry name" value="Arabinanase/levansucrase/invertase"/>
    <property type="match status" value="1"/>
</dbReference>
<organism evidence="1 2">
    <name type="scientific">Agaribacillus aureus</name>
    <dbReference type="NCBI Taxonomy" id="3051825"/>
    <lineage>
        <taxon>Bacteria</taxon>
        <taxon>Pseudomonadati</taxon>
        <taxon>Bacteroidota</taxon>
        <taxon>Cytophagia</taxon>
        <taxon>Cytophagales</taxon>
        <taxon>Splendidivirgaceae</taxon>
        <taxon>Agaribacillus</taxon>
    </lineage>
</organism>